<protein>
    <submittedName>
        <fullName evidence="2">Uncharacterized protein</fullName>
    </submittedName>
</protein>
<keyword evidence="3" id="KW-1185">Reference proteome</keyword>
<evidence type="ECO:0000313" key="3">
    <source>
        <dbReference type="Proteomes" id="UP000799428"/>
    </source>
</evidence>
<evidence type="ECO:0000256" key="1">
    <source>
        <dbReference type="SAM" id="MobiDB-lite"/>
    </source>
</evidence>
<organism evidence="2 3">
    <name type="scientific">Pleomassaria siparia CBS 279.74</name>
    <dbReference type="NCBI Taxonomy" id="1314801"/>
    <lineage>
        <taxon>Eukaryota</taxon>
        <taxon>Fungi</taxon>
        <taxon>Dikarya</taxon>
        <taxon>Ascomycota</taxon>
        <taxon>Pezizomycotina</taxon>
        <taxon>Dothideomycetes</taxon>
        <taxon>Pleosporomycetidae</taxon>
        <taxon>Pleosporales</taxon>
        <taxon>Pleomassariaceae</taxon>
        <taxon>Pleomassaria</taxon>
    </lineage>
</organism>
<sequence>MSTSATSVGTSRKKGVGLADNVIVKTFIVHTYGVRNDSRKPQLVNRGRRVADIIWYGIFGGPPQRLAANVEPPRTTGRRGTRSGHTDQGPKKAVGTMQKAPAGGSGSGWDLVTQSSDGLSSVCYSVRWPCTQHVAPPLPGIEDDKSGKMVTAFHVSVEQVC</sequence>
<proteinExistence type="predicted"/>
<dbReference type="Proteomes" id="UP000799428">
    <property type="component" value="Unassembled WGS sequence"/>
</dbReference>
<gene>
    <name evidence="2" type="ORF">K504DRAFT_446856</name>
</gene>
<reference evidence="2" key="1">
    <citation type="journal article" date="2020" name="Stud. Mycol.">
        <title>101 Dothideomycetes genomes: a test case for predicting lifestyles and emergence of pathogens.</title>
        <authorList>
            <person name="Haridas S."/>
            <person name="Albert R."/>
            <person name="Binder M."/>
            <person name="Bloem J."/>
            <person name="Labutti K."/>
            <person name="Salamov A."/>
            <person name="Andreopoulos B."/>
            <person name="Baker S."/>
            <person name="Barry K."/>
            <person name="Bills G."/>
            <person name="Bluhm B."/>
            <person name="Cannon C."/>
            <person name="Castanera R."/>
            <person name="Culley D."/>
            <person name="Daum C."/>
            <person name="Ezra D."/>
            <person name="Gonzalez J."/>
            <person name="Henrissat B."/>
            <person name="Kuo A."/>
            <person name="Liang C."/>
            <person name="Lipzen A."/>
            <person name="Lutzoni F."/>
            <person name="Magnuson J."/>
            <person name="Mondo S."/>
            <person name="Nolan M."/>
            <person name="Ohm R."/>
            <person name="Pangilinan J."/>
            <person name="Park H.-J."/>
            <person name="Ramirez L."/>
            <person name="Alfaro M."/>
            <person name="Sun H."/>
            <person name="Tritt A."/>
            <person name="Yoshinaga Y."/>
            <person name="Zwiers L.-H."/>
            <person name="Turgeon B."/>
            <person name="Goodwin S."/>
            <person name="Spatafora J."/>
            <person name="Crous P."/>
            <person name="Grigoriev I."/>
        </authorList>
    </citation>
    <scope>NUCLEOTIDE SEQUENCE</scope>
    <source>
        <strain evidence="2">CBS 279.74</strain>
    </source>
</reference>
<dbReference type="AlphaFoldDB" id="A0A6G1K4L1"/>
<evidence type="ECO:0000313" key="2">
    <source>
        <dbReference type="EMBL" id="KAF2707748.1"/>
    </source>
</evidence>
<feature type="region of interest" description="Disordered" evidence="1">
    <location>
        <begin position="66"/>
        <end position="108"/>
    </location>
</feature>
<dbReference type="EMBL" id="MU005773">
    <property type="protein sequence ID" value="KAF2707748.1"/>
    <property type="molecule type" value="Genomic_DNA"/>
</dbReference>
<name>A0A6G1K4L1_9PLEO</name>
<accession>A0A6G1K4L1</accession>